<accession>A0A939DMA9</accession>
<keyword evidence="3" id="KW-1185">Reference proteome</keyword>
<gene>
    <name evidence="2" type="ORF">J0A66_09190</name>
</gene>
<reference evidence="2" key="1">
    <citation type="submission" date="2021-03" db="EMBL/GenBank/DDBJ databases">
        <title>novel species isolated from a fishpond in China.</title>
        <authorList>
            <person name="Lu H."/>
            <person name="Cai Z."/>
        </authorList>
    </citation>
    <scope>NUCLEOTIDE SEQUENCE</scope>
    <source>
        <strain evidence="2">JCM 30855</strain>
    </source>
</reference>
<protein>
    <submittedName>
        <fullName evidence="2">DUF3019 domain-containing protein</fullName>
    </submittedName>
</protein>
<dbReference type="RefSeq" id="WP_206573501.1">
    <property type="nucleotide sequence ID" value="NZ_JAFKCV010000004.1"/>
</dbReference>
<dbReference type="Pfam" id="PF11456">
    <property type="entry name" value="DUF3019"/>
    <property type="match status" value="1"/>
</dbReference>
<evidence type="ECO:0000256" key="1">
    <source>
        <dbReference type="SAM" id="SignalP"/>
    </source>
</evidence>
<evidence type="ECO:0000313" key="2">
    <source>
        <dbReference type="EMBL" id="MBN7825393.1"/>
    </source>
</evidence>
<feature type="signal peptide" evidence="1">
    <location>
        <begin position="1"/>
        <end position="24"/>
    </location>
</feature>
<evidence type="ECO:0000313" key="3">
    <source>
        <dbReference type="Proteomes" id="UP000664654"/>
    </source>
</evidence>
<name>A0A939DMA9_9ALTE</name>
<dbReference type="EMBL" id="JAFKCV010000004">
    <property type="protein sequence ID" value="MBN7825393.1"/>
    <property type="molecule type" value="Genomic_DNA"/>
</dbReference>
<dbReference type="Proteomes" id="UP000664654">
    <property type="component" value="Unassembled WGS sequence"/>
</dbReference>
<proteinExistence type="predicted"/>
<dbReference type="InterPro" id="IPR021559">
    <property type="entry name" value="DUF3019"/>
</dbReference>
<sequence>MFSNGISRALLLLASLPLSGETAAEPRLLTVTPDTCVALNQGRTCYATIAVTWHSELPGDYCLQLEDQTQPLHCWQKANQGHWQFEFAAEQSTRLLLTNGQQTLAKHEIQVNWVYKSQRRKRGWRLF</sequence>
<comment type="caution">
    <text evidence="2">The sequence shown here is derived from an EMBL/GenBank/DDBJ whole genome shotgun (WGS) entry which is preliminary data.</text>
</comment>
<keyword evidence="1" id="KW-0732">Signal</keyword>
<feature type="chain" id="PRO_5036884171" evidence="1">
    <location>
        <begin position="25"/>
        <end position="127"/>
    </location>
</feature>
<organism evidence="2 3">
    <name type="scientific">Bowmanella dokdonensis</name>
    <dbReference type="NCBI Taxonomy" id="751969"/>
    <lineage>
        <taxon>Bacteria</taxon>
        <taxon>Pseudomonadati</taxon>
        <taxon>Pseudomonadota</taxon>
        <taxon>Gammaproteobacteria</taxon>
        <taxon>Alteromonadales</taxon>
        <taxon>Alteromonadaceae</taxon>
        <taxon>Bowmanella</taxon>
    </lineage>
</organism>
<dbReference type="AlphaFoldDB" id="A0A939DMA9"/>